<sequence length="298" mass="33195">MGPVTYKRHSQFSVHICREDIQLQAQKQLRMAWLKITLLLFVYLEGSALTSAFNVNGLQDVPDAPRANGDVCKDCTQIFELLDDLLSNKDLQKKVMDGIEKICDHLPGAAAKICKEEVEKMLPVAINIITSVVKPEQACKIIGLCGSCDKQDKMLRYFVEEAFQVAMTSENVQPTTQCTFCIFLVKTLEDLLPKERTEGAVIKLLEEICHILPSKYRGQCEAVVGMFTKTVLDAILSHATPQAVCALIHMCKGQEAPLVDPCTLTTYRCRDMKTALKCGVSKQQTSYTCKLVQLTNAQ</sequence>
<reference evidence="4" key="3">
    <citation type="submission" date="2025-09" db="UniProtKB">
        <authorList>
            <consortium name="Ensembl"/>
        </authorList>
    </citation>
    <scope>IDENTIFICATION</scope>
</reference>
<dbReference type="InParanoid" id="A0A671YJ42"/>
<evidence type="ECO:0000256" key="2">
    <source>
        <dbReference type="ARBA" id="ARBA00023180"/>
    </source>
</evidence>
<gene>
    <name evidence="4" type="primary">LOC115592840</name>
</gene>
<dbReference type="Proteomes" id="UP000472265">
    <property type="component" value="Chromosome 12"/>
</dbReference>
<reference evidence="4" key="1">
    <citation type="submission" date="2021-04" db="EMBL/GenBank/DDBJ databases">
        <authorList>
            <consortium name="Wellcome Sanger Institute Data Sharing"/>
        </authorList>
    </citation>
    <scope>NUCLEOTIDE SEQUENCE [LARGE SCALE GENOMIC DNA]</scope>
</reference>
<dbReference type="GeneTree" id="ENSGT00940000164890"/>
<evidence type="ECO:0000313" key="5">
    <source>
        <dbReference type="Proteomes" id="UP000472265"/>
    </source>
</evidence>
<dbReference type="SMART" id="SM00741">
    <property type="entry name" value="SapB"/>
    <property type="match status" value="2"/>
</dbReference>
<evidence type="ECO:0000313" key="4">
    <source>
        <dbReference type="Ensembl" id="ENSSAUP00010063386.1"/>
    </source>
</evidence>
<protein>
    <recommendedName>
        <fullName evidence="3">Saposin B-type domain-containing protein</fullName>
    </recommendedName>
</protein>
<dbReference type="PANTHER" id="PTHR11480">
    <property type="entry name" value="SAPOSIN-RELATED"/>
    <property type="match status" value="1"/>
</dbReference>
<keyword evidence="1" id="KW-1015">Disulfide bond</keyword>
<keyword evidence="2" id="KW-0325">Glycoprotein</keyword>
<dbReference type="OMA" id="GTLFYCQ"/>
<dbReference type="InterPro" id="IPR008373">
    <property type="entry name" value="Saposin"/>
</dbReference>
<dbReference type="Pfam" id="PF03489">
    <property type="entry name" value="SapB_2"/>
    <property type="match status" value="2"/>
</dbReference>
<dbReference type="GO" id="GO:0005764">
    <property type="term" value="C:lysosome"/>
    <property type="evidence" value="ECO:0007669"/>
    <property type="project" value="InterPro"/>
</dbReference>
<dbReference type="SUPFAM" id="SSF47862">
    <property type="entry name" value="Saposin"/>
    <property type="match status" value="2"/>
</dbReference>
<dbReference type="Ensembl" id="ENSSAUT00010066435.1">
    <property type="protein sequence ID" value="ENSSAUP00010063386.1"/>
    <property type="gene ID" value="ENSSAUG00010025505.1"/>
</dbReference>
<evidence type="ECO:0000256" key="1">
    <source>
        <dbReference type="ARBA" id="ARBA00023157"/>
    </source>
</evidence>
<dbReference type="PRINTS" id="PR01797">
    <property type="entry name" value="SAPOSIN"/>
</dbReference>
<keyword evidence="5" id="KW-1185">Reference proteome</keyword>
<dbReference type="InterPro" id="IPR011001">
    <property type="entry name" value="Saposin-like"/>
</dbReference>
<dbReference type="Gene3D" id="1.10.225.10">
    <property type="entry name" value="Saposin-like"/>
    <property type="match status" value="2"/>
</dbReference>
<dbReference type="GO" id="GO:0016020">
    <property type="term" value="C:membrane"/>
    <property type="evidence" value="ECO:0007669"/>
    <property type="project" value="GOC"/>
</dbReference>
<dbReference type="AlphaFoldDB" id="A0A671YJ42"/>
<feature type="domain" description="Saposin B-type" evidence="3">
    <location>
        <begin position="174"/>
        <end position="255"/>
    </location>
</feature>
<dbReference type="GO" id="GO:0006665">
    <property type="term" value="P:sphingolipid metabolic process"/>
    <property type="evidence" value="ECO:0007669"/>
    <property type="project" value="InterPro"/>
</dbReference>
<dbReference type="InterPro" id="IPR007856">
    <property type="entry name" value="SapB_1"/>
</dbReference>
<dbReference type="InterPro" id="IPR051428">
    <property type="entry name" value="Sphingo_Act-Surfact_Prot"/>
</dbReference>
<feature type="domain" description="Saposin B-type" evidence="3">
    <location>
        <begin position="68"/>
        <end position="149"/>
    </location>
</feature>
<organism evidence="4 5">
    <name type="scientific">Sparus aurata</name>
    <name type="common">Gilthead sea bream</name>
    <dbReference type="NCBI Taxonomy" id="8175"/>
    <lineage>
        <taxon>Eukaryota</taxon>
        <taxon>Metazoa</taxon>
        <taxon>Chordata</taxon>
        <taxon>Craniata</taxon>
        <taxon>Vertebrata</taxon>
        <taxon>Euteleostomi</taxon>
        <taxon>Actinopterygii</taxon>
        <taxon>Neopterygii</taxon>
        <taxon>Teleostei</taxon>
        <taxon>Neoteleostei</taxon>
        <taxon>Acanthomorphata</taxon>
        <taxon>Eupercaria</taxon>
        <taxon>Spariformes</taxon>
        <taxon>Sparidae</taxon>
        <taxon>Sparus</taxon>
    </lineage>
</organism>
<accession>A0A671YJ42</accession>
<dbReference type="InterPro" id="IPR008139">
    <property type="entry name" value="SaposinB_dom"/>
</dbReference>
<proteinExistence type="predicted"/>
<dbReference type="PANTHER" id="PTHR11480:SF3">
    <property type="entry name" value="BCDNA.GH08312"/>
    <property type="match status" value="1"/>
</dbReference>
<name>A0A671YJ42_SPAAU</name>
<evidence type="ECO:0000259" key="3">
    <source>
        <dbReference type="PROSITE" id="PS50015"/>
    </source>
</evidence>
<dbReference type="PROSITE" id="PS50015">
    <property type="entry name" value="SAP_B"/>
    <property type="match status" value="2"/>
</dbReference>
<reference evidence="4" key="2">
    <citation type="submission" date="2025-08" db="UniProtKB">
        <authorList>
            <consortium name="Ensembl"/>
        </authorList>
    </citation>
    <scope>IDENTIFICATION</scope>
</reference>
<dbReference type="InterPro" id="IPR008138">
    <property type="entry name" value="SapB_2"/>
</dbReference>
<dbReference type="Pfam" id="PF05184">
    <property type="entry name" value="SapB_1"/>
    <property type="match status" value="2"/>
</dbReference>